<gene>
    <name evidence="2" type="ORF">L195_g042272</name>
</gene>
<dbReference type="InterPro" id="IPR053151">
    <property type="entry name" value="RNase_H-like"/>
</dbReference>
<feature type="domain" description="RNase H type-1" evidence="1">
    <location>
        <begin position="2"/>
        <end position="83"/>
    </location>
</feature>
<proteinExistence type="predicted"/>
<reference evidence="2 3" key="2">
    <citation type="journal article" date="2017" name="Front. Plant Sci.">
        <title>Gene Classification and Mining of Molecular Markers Useful in Red Clover (Trifolium pratense) Breeding.</title>
        <authorList>
            <person name="Istvanek J."/>
            <person name="Dluhosova J."/>
            <person name="Dluhos P."/>
            <person name="Patkova L."/>
            <person name="Nedelnik J."/>
            <person name="Repkova J."/>
        </authorList>
    </citation>
    <scope>NUCLEOTIDE SEQUENCE [LARGE SCALE GENOMIC DNA]</scope>
    <source>
        <strain evidence="3">cv. Tatra</strain>
        <tissue evidence="2">Young leaves</tissue>
    </source>
</reference>
<dbReference type="GO" id="GO:0003676">
    <property type="term" value="F:nucleic acid binding"/>
    <property type="evidence" value="ECO:0007669"/>
    <property type="project" value="InterPro"/>
</dbReference>
<evidence type="ECO:0000313" key="3">
    <source>
        <dbReference type="Proteomes" id="UP000236291"/>
    </source>
</evidence>
<sequence length="93" mass="10369">MDPVMAEALSVRWAFQFVREQGLHSVCIFSDAANVVDCISNKVKIDAIEMVAQDCRELLSSLPNVSVLFVRRDQNIDAHNLASLPRLVEIELG</sequence>
<dbReference type="CDD" id="cd06222">
    <property type="entry name" value="RNase_H_like"/>
    <property type="match status" value="1"/>
</dbReference>
<evidence type="ECO:0000259" key="1">
    <source>
        <dbReference type="Pfam" id="PF13456"/>
    </source>
</evidence>
<dbReference type="AlphaFoldDB" id="A0A2K3M5Y8"/>
<name>A0A2K3M5Y8_TRIPR</name>
<dbReference type="PANTHER" id="PTHR47723">
    <property type="entry name" value="OS05G0353850 PROTEIN"/>
    <property type="match status" value="1"/>
</dbReference>
<accession>A0A2K3M5Y8</accession>
<reference evidence="2 3" key="1">
    <citation type="journal article" date="2014" name="Am. J. Bot.">
        <title>Genome assembly and annotation for red clover (Trifolium pratense; Fabaceae).</title>
        <authorList>
            <person name="Istvanek J."/>
            <person name="Jaros M."/>
            <person name="Krenek A."/>
            <person name="Repkova J."/>
        </authorList>
    </citation>
    <scope>NUCLEOTIDE SEQUENCE [LARGE SCALE GENOMIC DNA]</scope>
    <source>
        <strain evidence="3">cv. Tatra</strain>
        <tissue evidence="2">Young leaves</tissue>
    </source>
</reference>
<dbReference type="InterPro" id="IPR044730">
    <property type="entry name" value="RNase_H-like_dom_plant"/>
</dbReference>
<dbReference type="GO" id="GO:0004523">
    <property type="term" value="F:RNA-DNA hybrid ribonuclease activity"/>
    <property type="evidence" value="ECO:0007669"/>
    <property type="project" value="InterPro"/>
</dbReference>
<dbReference type="InterPro" id="IPR012337">
    <property type="entry name" value="RNaseH-like_sf"/>
</dbReference>
<evidence type="ECO:0000313" key="2">
    <source>
        <dbReference type="EMBL" id="PNX86195.1"/>
    </source>
</evidence>
<dbReference type="PANTHER" id="PTHR47723:SF21">
    <property type="entry name" value="POLYNUCLEOTIDYL TRANSFERASE, RIBONUCLEASE H-LIKE SUPERFAMILY PROTEIN"/>
    <property type="match status" value="1"/>
</dbReference>
<dbReference type="InterPro" id="IPR002156">
    <property type="entry name" value="RNaseH_domain"/>
</dbReference>
<dbReference type="Pfam" id="PF13456">
    <property type="entry name" value="RVT_3"/>
    <property type="match status" value="1"/>
</dbReference>
<comment type="caution">
    <text evidence="2">The sequence shown here is derived from an EMBL/GenBank/DDBJ whole genome shotgun (WGS) entry which is preliminary data.</text>
</comment>
<protein>
    <submittedName>
        <fullName evidence="2">Isoflavone-7-O-methyltransferase</fullName>
    </submittedName>
</protein>
<dbReference type="EMBL" id="ASHM01050577">
    <property type="protein sequence ID" value="PNX86195.1"/>
    <property type="molecule type" value="Genomic_DNA"/>
</dbReference>
<organism evidence="2 3">
    <name type="scientific">Trifolium pratense</name>
    <name type="common">Red clover</name>
    <dbReference type="NCBI Taxonomy" id="57577"/>
    <lineage>
        <taxon>Eukaryota</taxon>
        <taxon>Viridiplantae</taxon>
        <taxon>Streptophyta</taxon>
        <taxon>Embryophyta</taxon>
        <taxon>Tracheophyta</taxon>
        <taxon>Spermatophyta</taxon>
        <taxon>Magnoliopsida</taxon>
        <taxon>eudicotyledons</taxon>
        <taxon>Gunneridae</taxon>
        <taxon>Pentapetalae</taxon>
        <taxon>rosids</taxon>
        <taxon>fabids</taxon>
        <taxon>Fabales</taxon>
        <taxon>Fabaceae</taxon>
        <taxon>Papilionoideae</taxon>
        <taxon>50 kb inversion clade</taxon>
        <taxon>NPAAA clade</taxon>
        <taxon>Hologalegina</taxon>
        <taxon>IRL clade</taxon>
        <taxon>Trifolieae</taxon>
        <taxon>Trifolium</taxon>
    </lineage>
</organism>
<dbReference type="Gene3D" id="3.30.420.10">
    <property type="entry name" value="Ribonuclease H-like superfamily/Ribonuclease H"/>
    <property type="match status" value="1"/>
</dbReference>
<keyword evidence="2" id="KW-0489">Methyltransferase</keyword>
<dbReference type="GO" id="GO:0008168">
    <property type="term" value="F:methyltransferase activity"/>
    <property type="evidence" value="ECO:0007669"/>
    <property type="project" value="UniProtKB-KW"/>
</dbReference>
<dbReference type="InterPro" id="IPR036397">
    <property type="entry name" value="RNaseH_sf"/>
</dbReference>
<dbReference type="SUPFAM" id="SSF53098">
    <property type="entry name" value="Ribonuclease H-like"/>
    <property type="match status" value="1"/>
</dbReference>
<dbReference type="Proteomes" id="UP000236291">
    <property type="component" value="Unassembled WGS sequence"/>
</dbReference>
<dbReference type="GO" id="GO:0032259">
    <property type="term" value="P:methylation"/>
    <property type="evidence" value="ECO:0007669"/>
    <property type="project" value="UniProtKB-KW"/>
</dbReference>
<keyword evidence="2" id="KW-0808">Transferase</keyword>